<evidence type="ECO:0000256" key="2">
    <source>
        <dbReference type="ARBA" id="ARBA00010617"/>
    </source>
</evidence>
<reference evidence="10 11" key="1">
    <citation type="submission" date="2020-11" db="EMBL/GenBank/DDBJ databases">
        <authorList>
            <person name="Wallbank WR R."/>
            <person name="Pardo Diaz C."/>
            <person name="Kozak K."/>
            <person name="Martin S."/>
            <person name="Jiggins C."/>
            <person name="Moest M."/>
            <person name="Warren A I."/>
            <person name="Generalovic N T."/>
            <person name="Byers J.R.P. K."/>
            <person name="Montejo-Kovacevich G."/>
            <person name="Yen C E."/>
        </authorList>
    </citation>
    <scope>NUCLEOTIDE SEQUENCE [LARGE SCALE GENOMIC DNA]</scope>
</reference>
<evidence type="ECO:0000256" key="6">
    <source>
        <dbReference type="ARBA" id="ARBA00023004"/>
    </source>
</evidence>
<dbReference type="FunFam" id="1.10.630.10:FF:000006">
    <property type="entry name" value="Cytochrome P450 302a1, mitochondrial"/>
    <property type="match status" value="1"/>
</dbReference>
<keyword evidence="3 8" id="KW-0349">Heme</keyword>
<dbReference type="InterPro" id="IPR050479">
    <property type="entry name" value="CYP11_CYP27_families"/>
</dbReference>
<keyword evidence="5 9" id="KW-0560">Oxidoreductase</keyword>
<dbReference type="SUPFAM" id="SSF48264">
    <property type="entry name" value="Cytochrome P450"/>
    <property type="match status" value="1"/>
</dbReference>
<dbReference type="PROSITE" id="PS00086">
    <property type="entry name" value="CYTOCHROME_P450"/>
    <property type="match status" value="1"/>
</dbReference>
<evidence type="ECO:0000256" key="1">
    <source>
        <dbReference type="ARBA" id="ARBA00001971"/>
    </source>
</evidence>
<comment type="similarity">
    <text evidence="2 9">Belongs to the cytochrome P450 family.</text>
</comment>
<sequence>MFLRTVCRAQGAKAFHQNANVRFLATQVEAAKGDKISQADKQIDYANATPYSSIPGPSVMSMLRAGLPGGSCYKMAFDEVVRFYRRKYGDILKFPGAFGNPESVITHNPDNFATVYRTEGPWPEAPAFHTLKYYREKIRPDIFGEHIGLLLAQGKKWADFRTVVNPIMMQPKATQLYIPTIEKVAGDFIERILKLRDPTTNQLPGNFEDEIHKWSLESIGVVALDTRLGLISDKYSERGAKFLHSLTSFFRLVFELEFKPSLWRIIATPKFKEMMKVLDTMTDLSCEYVDEAKAKLEEKSKNDTNSHEESILEKLLKIDPIIAKVMAMDMLFAGVDTTSSAFVAALYLLSKNPEKQEILRKELLIVLPDKNSSFTVDKMARLPYLRACLKEGHRLYPVINGELRRAGKDLVLDGYQIPKGTLVVMNSCELLKDEHYFSDPTKFVPERWLKGEEMGAGCPASQRTIHPFLLLPFGFGPRACIGKRFADMEIEILIAKLVRNFYITWEYPDLKFKWKTLNAPDGKLTFTLTDVNY</sequence>
<gene>
    <name evidence="10" type="ORF">HERILL_LOCUS12641</name>
</gene>
<dbReference type="InterPro" id="IPR036396">
    <property type="entry name" value="Cyt_P450_sf"/>
</dbReference>
<dbReference type="EMBL" id="LR899013">
    <property type="protein sequence ID" value="CAD7090137.1"/>
    <property type="molecule type" value="Genomic_DNA"/>
</dbReference>
<accession>A0A7R8YZN2</accession>
<dbReference type="PRINTS" id="PR00385">
    <property type="entry name" value="P450"/>
</dbReference>
<dbReference type="GO" id="GO:0004497">
    <property type="term" value="F:monooxygenase activity"/>
    <property type="evidence" value="ECO:0007669"/>
    <property type="project" value="UniProtKB-KW"/>
</dbReference>
<keyword evidence="7 9" id="KW-0503">Monooxygenase</keyword>
<proteinExistence type="inferred from homology"/>
<keyword evidence="4 8" id="KW-0479">Metal-binding</keyword>
<dbReference type="OrthoDB" id="3945418at2759"/>
<feature type="binding site" description="axial binding residue" evidence="8">
    <location>
        <position position="480"/>
    </location>
    <ligand>
        <name>heme</name>
        <dbReference type="ChEBI" id="CHEBI:30413"/>
    </ligand>
    <ligandPart>
        <name>Fe</name>
        <dbReference type="ChEBI" id="CHEBI:18248"/>
    </ligandPart>
</feature>
<evidence type="ECO:0000256" key="7">
    <source>
        <dbReference type="ARBA" id="ARBA00023033"/>
    </source>
</evidence>
<dbReference type="InterPro" id="IPR002401">
    <property type="entry name" value="Cyt_P450_E_grp-I"/>
</dbReference>
<evidence type="ECO:0000256" key="5">
    <source>
        <dbReference type="ARBA" id="ARBA00023002"/>
    </source>
</evidence>
<dbReference type="InterPro" id="IPR001128">
    <property type="entry name" value="Cyt_P450"/>
</dbReference>
<dbReference type="GO" id="GO:0020037">
    <property type="term" value="F:heme binding"/>
    <property type="evidence" value="ECO:0007669"/>
    <property type="project" value="InterPro"/>
</dbReference>
<organism evidence="10 11">
    <name type="scientific">Hermetia illucens</name>
    <name type="common">Black soldier fly</name>
    <dbReference type="NCBI Taxonomy" id="343691"/>
    <lineage>
        <taxon>Eukaryota</taxon>
        <taxon>Metazoa</taxon>
        <taxon>Ecdysozoa</taxon>
        <taxon>Arthropoda</taxon>
        <taxon>Hexapoda</taxon>
        <taxon>Insecta</taxon>
        <taxon>Pterygota</taxon>
        <taxon>Neoptera</taxon>
        <taxon>Endopterygota</taxon>
        <taxon>Diptera</taxon>
        <taxon>Brachycera</taxon>
        <taxon>Stratiomyomorpha</taxon>
        <taxon>Stratiomyidae</taxon>
        <taxon>Hermetiinae</taxon>
        <taxon>Hermetia</taxon>
    </lineage>
</organism>
<dbReference type="PANTHER" id="PTHR24279">
    <property type="entry name" value="CYTOCHROME P450"/>
    <property type="match status" value="1"/>
</dbReference>
<dbReference type="CDD" id="cd11054">
    <property type="entry name" value="CYP24A1-like"/>
    <property type="match status" value="1"/>
</dbReference>
<evidence type="ECO:0000313" key="10">
    <source>
        <dbReference type="EMBL" id="CAD7090137.1"/>
    </source>
</evidence>
<dbReference type="Proteomes" id="UP000594454">
    <property type="component" value="Chromosome 5"/>
</dbReference>
<keyword evidence="6 8" id="KW-0408">Iron</keyword>
<dbReference type="FunCoup" id="A0A7R8YZN2">
    <property type="interactions" value="28"/>
</dbReference>
<dbReference type="GO" id="GO:0005506">
    <property type="term" value="F:iron ion binding"/>
    <property type="evidence" value="ECO:0007669"/>
    <property type="project" value="InterPro"/>
</dbReference>
<dbReference type="GO" id="GO:0016705">
    <property type="term" value="F:oxidoreductase activity, acting on paired donors, with incorporation or reduction of molecular oxygen"/>
    <property type="evidence" value="ECO:0007669"/>
    <property type="project" value="InterPro"/>
</dbReference>
<comment type="cofactor">
    <cofactor evidence="1 8">
        <name>heme</name>
        <dbReference type="ChEBI" id="CHEBI:30413"/>
    </cofactor>
</comment>
<evidence type="ECO:0000256" key="4">
    <source>
        <dbReference type="ARBA" id="ARBA00022723"/>
    </source>
</evidence>
<dbReference type="PRINTS" id="PR00463">
    <property type="entry name" value="EP450I"/>
</dbReference>
<evidence type="ECO:0000313" key="11">
    <source>
        <dbReference type="Proteomes" id="UP000594454"/>
    </source>
</evidence>
<evidence type="ECO:0000256" key="9">
    <source>
        <dbReference type="RuleBase" id="RU000461"/>
    </source>
</evidence>
<dbReference type="Gene3D" id="1.10.630.10">
    <property type="entry name" value="Cytochrome P450"/>
    <property type="match status" value="1"/>
</dbReference>
<dbReference type="Pfam" id="PF00067">
    <property type="entry name" value="p450"/>
    <property type="match status" value="1"/>
</dbReference>
<name>A0A7R8YZN2_HERIL</name>
<dbReference type="AlphaFoldDB" id="A0A7R8YZN2"/>
<dbReference type="PANTHER" id="PTHR24279:SF120">
    <property type="entry name" value="CYTOCHROME P450"/>
    <property type="match status" value="1"/>
</dbReference>
<evidence type="ECO:0000256" key="3">
    <source>
        <dbReference type="ARBA" id="ARBA00022617"/>
    </source>
</evidence>
<dbReference type="InterPro" id="IPR017972">
    <property type="entry name" value="Cyt_P450_CS"/>
</dbReference>
<dbReference type="InParanoid" id="A0A7R8YZN2"/>
<protein>
    <recommendedName>
        <fullName evidence="12">Cytochrome P450</fullName>
    </recommendedName>
</protein>
<evidence type="ECO:0000256" key="8">
    <source>
        <dbReference type="PIRSR" id="PIRSR602401-1"/>
    </source>
</evidence>
<evidence type="ECO:0008006" key="12">
    <source>
        <dbReference type="Google" id="ProtNLM"/>
    </source>
</evidence>
<keyword evidence="11" id="KW-1185">Reference proteome</keyword>